<feature type="transmembrane region" description="Helical" evidence="1">
    <location>
        <begin position="61"/>
        <end position="82"/>
    </location>
</feature>
<dbReference type="OrthoDB" id="7060422at2"/>
<keyword evidence="3" id="KW-1185">Reference proteome</keyword>
<feature type="transmembrane region" description="Helical" evidence="1">
    <location>
        <begin position="94"/>
        <end position="118"/>
    </location>
</feature>
<name>A0A329MIK9_9BACL</name>
<gene>
    <name evidence="2" type="ORF">DQG23_20655</name>
</gene>
<comment type="caution">
    <text evidence="2">The sequence shown here is derived from an EMBL/GenBank/DDBJ whole genome shotgun (WGS) entry which is preliminary data.</text>
</comment>
<accession>A0A329MIK9</accession>
<organism evidence="2 3">
    <name type="scientific">Paenibacillus contaminans</name>
    <dbReference type="NCBI Taxonomy" id="450362"/>
    <lineage>
        <taxon>Bacteria</taxon>
        <taxon>Bacillati</taxon>
        <taxon>Bacillota</taxon>
        <taxon>Bacilli</taxon>
        <taxon>Bacillales</taxon>
        <taxon>Paenibacillaceae</taxon>
        <taxon>Paenibacillus</taxon>
    </lineage>
</organism>
<dbReference type="RefSeq" id="WP_113032768.1">
    <property type="nucleotide sequence ID" value="NZ_QMFB01000012.1"/>
</dbReference>
<evidence type="ECO:0000313" key="2">
    <source>
        <dbReference type="EMBL" id="RAV19408.1"/>
    </source>
</evidence>
<feature type="transmembrane region" description="Helical" evidence="1">
    <location>
        <begin position="202"/>
        <end position="227"/>
    </location>
</feature>
<dbReference type="InterPro" id="IPR025495">
    <property type="entry name" value="DUF4386"/>
</dbReference>
<proteinExistence type="predicted"/>
<evidence type="ECO:0000256" key="1">
    <source>
        <dbReference type="SAM" id="Phobius"/>
    </source>
</evidence>
<dbReference type="EMBL" id="QMFB01000012">
    <property type="protein sequence ID" value="RAV19408.1"/>
    <property type="molecule type" value="Genomic_DNA"/>
</dbReference>
<feature type="transmembrane region" description="Helical" evidence="1">
    <location>
        <begin position="145"/>
        <end position="166"/>
    </location>
</feature>
<evidence type="ECO:0000313" key="3">
    <source>
        <dbReference type="Proteomes" id="UP000250369"/>
    </source>
</evidence>
<dbReference type="Pfam" id="PF14329">
    <property type="entry name" value="DUF4386"/>
    <property type="match status" value="1"/>
</dbReference>
<sequence length="236" mass="25595">MTASESSQRKSALTAGISLVIMALAAFFSYGFVHGSLVVQDDAGATFNNLMSSNNLFKAEILGWIVILIADVLVAWALYVYLEPINKNLSVLAAWLRLIYTAILGIAIMSLIVVLLLMRHMDDLSSFKVEQIQALMMLGVDAFEAIWSVGLILFGGHLLIVGYVAFKSVGIPKIISILLQLAGIGYMLIHLGETFLPEYEGVISVLNLVFTLPMVVGELGFGVWLLFRGGRLPGSA</sequence>
<keyword evidence="1" id="KW-0472">Membrane</keyword>
<dbReference type="AlphaFoldDB" id="A0A329MIK9"/>
<feature type="transmembrane region" description="Helical" evidence="1">
    <location>
        <begin position="178"/>
        <end position="196"/>
    </location>
</feature>
<reference evidence="2 3" key="1">
    <citation type="journal article" date="2009" name="Int. J. Syst. Evol. Microbiol.">
        <title>Paenibacillus contaminans sp. nov., isolated from a contaminated laboratory plate.</title>
        <authorList>
            <person name="Chou J.H."/>
            <person name="Lee J.H."/>
            <person name="Lin M.C."/>
            <person name="Chang P.S."/>
            <person name="Arun A.B."/>
            <person name="Young C.C."/>
            <person name="Chen W.M."/>
        </authorList>
    </citation>
    <scope>NUCLEOTIDE SEQUENCE [LARGE SCALE GENOMIC DNA]</scope>
    <source>
        <strain evidence="2 3">CKOBP-6</strain>
    </source>
</reference>
<feature type="transmembrane region" description="Helical" evidence="1">
    <location>
        <begin position="12"/>
        <end position="33"/>
    </location>
</feature>
<protein>
    <submittedName>
        <fullName evidence="2">DUF4386 domain-containing protein</fullName>
    </submittedName>
</protein>
<dbReference type="Proteomes" id="UP000250369">
    <property type="component" value="Unassembled WGS sequence"/>
</dbReference>
<keyword evidence="1" id="KW-0812">Transmembrane</keyword>
<keyword evidence="1" id="KW-1133">Transmembrane helix</keyword>